<feature type="compositionally biased region" description="Low complexity" evidence="1">
    <location>
        <begin position="691"/>
        <end position="702"/>
    </location>
</feature>
<feature type="compositionally biased region" description="Basic and acidic residues" evidence="1">
    <location>
        <begin position="129"/>
        <end position="139"/>
    </location>
</feature>
<feature type="compositionally biased region" description="Basic and acidic residues" evidence="1">
    <location>
        <begin position="345"/>
        <end position="358"/>
    </location>
</feature>
<protein>
    <submittedName>
        <fullName evidence="2">Uncharacterized protein</fullName>
    </submittedName>
</protein>
<accession>A0A182MZR9</accession>
<reference evidence="2" key="2">
    <citation type="submission" date="2020-05" db="UniProtKB">
        <authorList>
            <consortium name="EnsemblMetazoa"/>
        </authorList>
    </citation>
    <scope>IDENTIFICATION</scope>
    <source>
        <strain evidence="2">WRAIR2</strain>
    </source>
</reference>
<feature type="region of interest" description="Disordered" evidence="1">
    <location>
        <begin position="519"/>
        <end position="538"/>
    </location>
</feature>
<feature type="region of interest" description="Disordered" evidence="1">
    <location>
        <begin position="883"/>
        <end position="962"/>
    </location>
</feature>
<feature type="compositionally biased region" description="Basic and acidic residues" evidence="1">
    <location>
        <begin position="918"/>
        <end position="962"/>
    </location>
</feature>
<feature type="compositionally biased region" description="Basic and acidic residues" evidence="1">
    <location>
        <begin position="324"/>
        <end position="333"/>
    </location>
</feature>
<organism evidence="2 3">
    <name type="scientific">Anopheles dirus</name>
    <dbReference type="NCBI Taxonomy" id="7168"/>
    <lineage>
        <taxon>Eukaryota</taxon>
        <taxon>Metazoa</taxon>
        <taxon>Ecdysozoa</taxon>
        <taxon>Arthropoda</taxon>
        <taxon>Hexapoda</taxon>
        <taxon>Insecta</taxon>
        <taxon>Pterygota</taxon>
        <taxon>Neoptera</taxon>
        <taxon>Endopterygota</taxon>
        <taxon>Diptera</taxon>
        <taxon>Nematocera</taxon>
        <taxon>Culicoidea</taxon>
        <taxon>Culicidae</taxon>
        <taxon>Anophelinae</taxon>
        <taxon>Anopheles</taxon>
    </lineage>
</organism>
<dbReference type="VEuPathDB" id="VectorBase:ADIR000874"/>
<keyword evidence="3" id="KW-1185">Reference proteome</keyword>
<evidence type="ECO:0000313" key="2">
    <source>
        <dbReference type="EnsemblMetazoa" id="ADIR000874-PA"/>
    </source>
</evidence>
<feature type="region of interest" description="Disordered" evidence="1">
    <location>
        <begin position="109"/>
        <end position="146"/>
    </location>
</feature>
<feature type="compositionally biased region" description="Basic and acidic residues" evidence="1">
    <location>
        <begin position="703"/>
        <end position="729"/>
    </location>
</feature>
<feature type="region of interest" description="Disordered" evidence="1">
    <location>
        <begin position="681"/>
        <end position="729"/>
    </location>
</feature>
<dbReference type="EnsemblMetazoa" id="ADIR000874-RA">
    <property type="protein sequence ID" value="ADIR000874-PA"/>
    <property type="gene ID" value="ADIR000874"/>
</dbReference>
<dbReference type="Proteomes" id="UP000075884">
    <property type="component" value="Unassembled WGS sequence"/>
</dbReference>
<proteinExistence type="predicted"/>
<evidence type="ECO:0000256" key="1">
    <source>
        <dbReference type="SAM" id="MobiDB-lite"/>
    </source>
</evidence>
<sequence>MRTTAEGVVAAEWDTLLARLYRGGRWKSDCVRGALWFSFWDASSICSTLSMISVCCGGGNFATRSPIALKSRTVSIGGRCVGVKTPLDDAWELPVSRVALPQFAHVRIPPGGRYGSPQRSPPPYPHHLAGKDGRGERQPTEQQQVAAEQMAHVQYLRLAGRGERRPLEAQVEVLVMPVHDEPAGEDAPDVPVGGGRQRARPLEVHREVERKQPLVGRAVVERGPVALVELDDLLAGVGEREPVPGAYRALEQGRPVGRREQPEAGGVGQPVLRPVEHLVVDGVGHREPVAGREQHRQAVDVVQRARLGQVADQRALVAVAQERRLEEPEEQHQPVDGAPRLHRQRFADERAPEAERNRRWAKGGEPGRQLHRHQHPDRRLERFEQLLERAERGQRFRHGQHQVGRVVVVRLGRGGEQLRVREVTAERQVDRPVHQQAHRTVRRAVRVDPTPEPPVHRLHDLDAEVEPLGQQLHQAALDPGEPGRAAVARAHELHERGPLEARDAQPAAVQVARETIVQPGPGVPTLQRSRPAPVQHDRAATLATPRPVRIVPDQIDPVRSPVRQQHVVYPDVPEPPHQRRQVGENVPHVLHHDQHEVTLVVADRARVRRQVDREQRTVRHQRRQQPVEQIAPKGVHRACCCAGQRVHVQLILDRGRVRVEHRVHARNPLLRGLAVQRANAPGEGYRRHQQQRCSRSRWAAAAAHERPLSNERHQRDAQPGQQDKERAGHVGEHDRLLAAHPVRVGDELQLVVVGGPPVEQTGRDEHLEQRVQWRDERRRALAVDGQLRHVHQVAADAQQLPVAREVAVEEGDGFERQQQAERCARLLQRVDEHGPELAGRHQARAPLHRGERVEDEAVVAVHVQRVAGVQDRRDGVRGRVVAAGLQEPEHGPGVGAPEDERHGQPGQEQRAGGRTHRWPRDSAAEQHADQREPIDSRAYRLERGQTDGERDEQQHPDRVRKREAQQLERAVRYTGRDGQHHLRRVVGEAAGHVAVAVQRGGPVADREYELLPEVQPLPERAQHHALDAVHLPHRVFRARYDERVDREGGDDQRAVVEVAQLAGKELARGMHKPGARFVHVPEDGQGLLAVALAVREVRVEPGASGRAEQHYHVHDVQRPERTEDGAGRLEAALGRVHDQHGVEAGEVVLLAGQCRHDALEPTVVVHDKEVQHAALLVRSERFVVRWQLLKGVRLEQER</sequence>
<reference evidence="3" key="1">
    <citation type="submission" date="2013-03" db="EMBL/GenBank/DDBJ databases">
        <title>The Genome Sequence of Anopheles dirus WRAIR2.</title>
        <authorList>
            <consortium name="The Broad Institute Genomics Platform"/>
            <person name="Neafsey D.E."/>
            <person name="Walton C."/>
            <person name="Walker B."/>
            <person name="Young S.K."/>
            <person name="Zeng Q."/>
            <person name="Gargeya S."/>
            <person name="Fitzgerald M."/>
            <person name="Haas B."/>
            <person name="Abouelleil A."/>
            <person name="Allen A.W."/>
            <person name="Alvarado L."/>
            <person name="Arachchi H.M."/>
            <person name="Berlin A.M."/>
            <person name="Chapman S.B."/>
            <person name="Gainer-Dewar J."/>
            <person name="Goldberg J."/>
            <person name="Griggs A."/>
            <person name="Gujja S."/>
            <person name="Hansen M."/>
            <person name="Howarth C."/>
            <person name="Imamovic A."/>
            <person name="Ireland A."/>
            <person name="Larimer J."/>
            <person name="McCowan C."/>
            <person name="Murphy C."/>
            <person name="Pearson M."/>
            <person name="Poon T.W."/>
            <person name="Priest M."/>
            <person name="Roberts A."/>
            <person name="Saif S."/>
            <person name="Shea T."/>
            <person name="Sisk P."/>
            <person name="Sykes S."/>
            <person name="Wortman J."/>
            <person name="Nusbaum C."/>
            <person name="Birren B."/>
        </authorList>
    </citation>
    <scope>NUCLEOTIDE SEQUENCE [LARGE SCALE GENOMIC DNA]</scope>
    <source>
        <strain evidence="3">WRAIR2</strain>
    </source>
</reference>
<name>A0A182MZR9_9DIPT</name>
<feature type="region of interest" description="Disordered" evidence="1">
    <location>
        <begin position="324"/>
        <end position="379"/>
    </location>
</feature>
<dbReference type="AlphaFoldDB" id="A0A182MZR9"/>
<evidence type="ECO:0000313" key="3">
    <source>
        <dbReference type="Proteomes" id="UP000075884"/>
    </source>
</evidence>